<dbReference type="PATRIC" id="fig|908627.4.peg.4749"/>
<keyword evidence="2" id="KW-0732">Signal</keyword>
<keyword evidence="4" id="KW-1185">Reference proteome</keyword>
<evidence type="ECO:0000256" key="2">
    <source>
        <dbReference type="SAM" id="SignalP"/>
    </source>
</evidence>
<comment type="caution">
    <text evidence="3">The sequence shown here is derived from an EMBL/GenBank/DDBJ whole genome shotgun (WGS) entry which is preliminary data.</text>
</comment>
<protein>
    <recommendedName>
        <fullName evidence="5">DUF4148 domain-containing protein</fullName>
    </recommendedName>
</protein>
<reference evidence="3 4" key="1">
    <citation type="journal article" date="2015" name="Genome Announc.">
        <title>Draft Genome Sequence of Burkholderia sp. Strain PML1(12), an Ectomycorrhizosphere-Inhabiting Bacterium with Effective Mineral-Weathering Ability.</title>
        <authorList>
            <person name="Uroz S."/>
            <person name="Oger P."/>
        </authorList>
    </citation>
    <scope>NUCLEOTIDE SEQUENCE [LARGE SCALE GENOMIC DNA]</scope>
    <source>
        <strain evidence="4">PML1(12)</strain>
    </source>
</reference>
<evidence type="ECO:0000313" key="4">
    <source>
        <dbReference type="Proteomes" id="UP000035963"/>
    </source>
</evidence>
<feature type="chain" id="PRO_5005249188" description="DUF4148 domain-containing protein" evidence="2">
    <location>
        <begin position="26"/>
        <end position="119"/>
    </location>
</feature>
<dbReference type="AlphaFoldDB" id="A0A0J1CVA7"/>
<proteinExistence type="predicted"/>
<evidence type="ECO:0000313" key="3">
    <source>
        <dbReference type="EMBL" id="KLU24231.1"/>
    </source>
</evidence>
<dbReference type="RefSeq" id="WP_047848664.1">
    <property type="nucleotide sequence ID" value="NZ_AEJF01000131.1"/>
</dbReference>
<name>A0A0J1CVA7_9BURK</name>
<sequence>MNKSYVFGLSMMLLASTGIASTASAQEKTRAEVRQELIQAENNGLRFVTDTSYPDVNPIFAQQAAQLKQQSESGTGADMSGSSAAGQSEAAGKVGTGQSRSAIPACVGPVSFCTPYFGS</sequence>
<evidence type="ECO:0000256" key="1">
    <source>
        <dbReference type="SAM" id="MobiDB-lite"/>
    </source>
</evidence>
<organism evidence="3 4">
    <name type="scientific">Caballeronia mineralivorans PML1(12)</name>
    <dbReference type="NCBI Taxonomy" id="908627"/>
    <lineage>
        <taxon>Bacteria</taxon>
        <taxon>Pseudomonadati</taxon>
        <taxon>Pseudomonadota</taxon>
        <taxon>Betaproteobacteria</taxon>
        <taxon>Burkholderiales</taxon>
        <taxon>Burkholderiaceae</taxon>
        <taxon>Caballeronia</taxon>
    </lineage>
</organism>
<feature type="region of interest" description="Disordered" evidence="1">
    <location>
        <begin position="64"/>
        <end position="110"/>
    </location>
</feature>
<dbReference type="OrthoDB" id="9035534at2"/>
<dbReference type="InterPro" id="IPR025421">
    <property type="entry name" value="DUF4148"/>
</dbReference>
<accession>A0A0J1CVA7</accession>
<evidence type="ECO:0008006" key="5">
    <source>
        <dbReference type="Google" id="ProtNLM"/>
    </source>
</evidence>
<gene>
    <name evidence="3" type="ORF">EOS_21235</name>
</gene>
<feature type="compositionally biased region" description="Polar residues" evidence="1">
    <location>
        <begin position="64"/>
        <end position="74"/>
    </location>
</feature>
<dbReference type="Pfam" id="PF13663">
    <property type="entry name" value="DUF4148"/>
    <property type="match status" value="1"/>
</dbReference>
<feature type="signal peptide" evidence="2">
    <location>
        <begin position="1"/>
        <end position="25"/>
    </location>
</feature>
<dbReference type="EMBL" id="AEJF01000131">
    <property type="protein sequence ID" value="KLU24231.1"/>
    <property type="molecule type" value="Genomic_DNA"/>
</dbReference>
<dbReference type="Proteomes" id="UP000035963">
    <property type="component" value="Unassembled WGS sequence"/>
</dbReference>
<feature type="compositionally biased region" description="Low complexity" evidence="1">
    <location>
        <begin position="80"/>
        <end position="92"/>
    </location>
</feature>